<dbReference type="RefSeq" id="WP_109732697.1">
    <property type="nucleotide sequence ID" value="NZ_BAAACK010000025.1"/>
</dbReference>
<dbReference type="Gene3D" id="3.40.1410.10">
    <property type="entry name" value="Chorismate lyase-like"/>
    <property type="match status" value="1"/>
</dbReference>
<dbReference type="Pfam" id="PF00392">
    <property type="entry name" value="GntR"/>
    <property type="match status" value="1"/>
</dbReference>
<dbReference type="GO" id="GO:0045892">
    <property type="term" value="P:negative regulation of DNA-templated transcription"/>
    <property type="evidence" value="ECO:0007669"/>
    <property type="project" value="TreeGrafter"/>
</dbReference>
<dbReference type="InterPro" id="IPR011663">
    <property type="entry name" value="UTRA"/>
</dbReference>
<dbReference type="InterPro" id="IPR000524">
    <property type="entry name" value="Tscrpt_reg_HTH_GntR"/>
</dbReference>
<reference evidence="5 6" key="1">
    <citation type="submission" date="2018-05" db="EMBL/GenBank/DDBJ databases">
        <title>The Hungate 1000. A catalogue of reference genomes from the rumen microbiome.</title>
        <authorList>
            <person name="Kelly W."/>
        </authorList>
    </citation>
    <scope>NUCLEOTIDE SEQUENCE [LARGE SCALE GENOMIC DNA]</scope>
    <source>
        <strain evidence="5 6">NLAE-zl-C242</strain>
    </source>
</reference>
<gene>
    <name evidence="5" type="ORF">A8806_112109</name>
</gene>
<evidence type="ECO:0000313" key="6">
    <source>
        <dbReference type="Proteomes" id="UP000245845"/>
    </source>
</evidence>
<dbReference type="SUPFAM" id="SSF46785">
    <property type="entry name" value="Winged helix' DNA-binding domain"/>
    <property type="match status" value="1"/>
</dbReference>
<evidence type="ECO:0000256" key="1">
    <source>
        <dbReference type="ARBA" id="ARBA00023015"/>
    </source>
</evidence>
<keyword evidence="3" id="KW-0804">Transcription</keyword>
<dbReference type="PANTHER" id="PTHR44846:SF1">
    <property type="entry name" value="MANNOSYL-D-GLYCERATE TRANSPORT_METABOLISM SYSTEM REPRESSOR MNGR-RELATED"/>
    <property type="match status" value="1"/>
</dbReference>
<feature type="domain" description="HTH gntR-type" evidence="4">
    <location>
        <begin position="6"/>
        <end position="74"/>
    </location>
</feature>
<comment type="caution">
    <text evidence="5">The sequence shown here is derived from an EMBL/GenBank/DDBJ whole genome shotgun (WGS) entry which is preliminary data.</text>
</comment>
<evidence type="ECO:0000313" key="5">
    <source>
        <dbReference type="EMBL" id="PWJ23863.1"/>
    </source>
</evidence>
<dbReference type="AlphaFoldDB" id="A0A2Y9C634"/>
<sequence length="243" mass="28105">MNEERVPKYYQLKKEIIRKIEMEEYTPDGPIPSERELMEQHQVSRITVRKAIDELVVEGYLYKVQGKGTYVKTDEKSNDLFSLVSCTQAVRNMGMTPTKQVIVSQVLTTDKKRAKALNLTAADQVFQLGRVLYANEEPLNYTLTYLPMKLFPGLEKHDFGKESLYQVLGEEYHVNITKARRTVEAVLVKDEIAEYLDIEPGMPVILFGCTTYGEVNGQEQPVENFKCYYRTDKYKFYIDQVAL</sequence>
<protein>
    <submittedName>
        <fullName evidence="5">GntR family transcriptional regulator</fullName>
    </submittedName>
</protein>
<dbReference type="Pfam" id="PF07702">
    <property type="entry name" value="UTRA"/>
    <property type="match status" value="1"/>
</dbReference>
<keyword evidence="1" id="KW-0805">Transcription regulation</keyword>
<evidence type="ECO:0000256" key="2">
    <source>
        <dbReference type="ARBA" id="ARBA00023125"/>
    </source>
</evidence>
<dbReference type="InterPro" id="IPR028978">
    <property type="entry name" value="Chorismate_lyase_/UTRA_dom_sf"/>
</dbReference>
<dbReference type="EMBL" id="QGDL01000012">
    <property type="protein sequence ID" value="PWJ23863.1"/>
    <property type="molecule type" value="Genomic_DNA"/>
</dbReference>
<dbReference type="GO" id="GO:0003700">
    <property type="term" value="F:DNA-binding transcription factor activity"/>
    <property type="evidence" value="ECO:0007669"/>
    <property type="project" value="InterPro"/>
</dbReference>
<dbReference type="InterPro" id="IPR050679">
    <property type="entry name" value="Bact_HTH_transcr_reg"/>
</dbReference>
<dbReference type="InterPro" id="IPR036390">
    <property type="entry name" value="WH_DNA-bd_sf"/>
</dbReference>
<name>A0A2Y9C634_9FIRM</name>
<dbReference type="SMART" id="SM00866">
    <property type="entry name" value="UTRA"/>
    <property type="match status" value="1"/>
</dbReference>
<dbReference type="PANTHER" id="PTHR44846">
    <property type="entry name" value="MANNOSYL-D-GLYCERATE TRANSPORT/METABOLISM SYSTEM REPRESSOR MNGR-RELATED"/>
    <property type="match status" value="1"/>
</dbReference>
<dbReference type="SMART" id="SM00345">
    <property type="entry name" value="HTH_GNTR"/>
    <property type="match status" value="1"/>
</dbReference>
<dbReference type="GO" id="GO:0003677">
    <property type="term" value="F:DNA binding"/>
    <property type="evidence" value="ECO:0007669"/>
    <property type="project" value="UniProtKB-KW"/>
</dbReference>
<evidence type="ECO:0000256" key="3">
    <source>
        <dbReference type="ARBA" id="ARBA00023163"/>
    </source>
</evidence>
<dbReference type="OrthoDB" id="457376at2"/>
<keyword evidence="2" id="KW-0238">DNA-binding</keyword>
<dbReference type="Gene3D" id="1.10.10.10">
    <property type="entry name" value="Winged helix-like DNA-binding domain superfamily/Winged helix DNA-binding domain"/>
    <property type="match status" value="1"/>
</dbReference>
<dbReference type="SUPFAM" id="SSF64288">
    <property type="entry name" value="Chorismate lyase-like"/>
    <property type="match status" value="1"/>
</dbReference>
<dbReference type="FunFam" id="1.10.10.10:FF:000079">
    <property type="entry name" value="GntR family transcriptional regulator"/>
    <property type="match status" value="1"/>
</dbReference>
<evidence type="ECO:0000259" key="4">
    <source>
        <dbReference type="PROSITE" id="PS50949"/>
    </source>
</evidence>
<accession>A0A2Y9C634</accession>
<keyword evidence="6" id="KW-1185">Reference proteome</keyword>
<dbReference type="InterPro" id="IPR036388">
    <property type="entry name" value="WH-like_DNA-bd_sf"/>
</dbReference>
<dbReference type="Proteomes" id="UP000245845">
    <property type="component" value="Unassembled WGS sequence"/>
</dbReference>
<organism evidence="5 6">
    <name type="scientific">Faecalicatena orotica</name>
    <dbReference type="NCBI Taxonomy" id="1544"/>
    <lineage>
        <taxon>Bacteria</taxon>
        <taxon>Bacillati</taxon>
        <taxon>Bacillota</taxon>
        <taxon>Clostridia</taxon>
        <taxon>Lachnospirales</taxon>
        <taxon>Lachnospiraceae</taxon>
        <taxon>Faecalicatena</taxon>
    </lineage>
</organism>
<dbReference type="PRINTS" id="PR00035">
    <property type="entry name" value="HTHGNTR"/>
</dbReference>
<dbReference type="CDD" id="cd07377">
    <property type="entry name" value="WHTH_GntR"/>
    <property type="match status" value="1"/>
</dbReference>
<dbReference type="PROSITE" id="PS50949">
    <property type="entry name" value="HTH_GNTR"/>
    <property type="match status" value="1"/>
</dbReference>
<proteinExistence type="predicted"/>